<dbReference type="AlphaFoldDB" id="A0A314Y3W0"/>
<accession>A0A314Y3W0</accession>
<gene>
    <name evidence="1" type="ORF">Pyn_14539</name>
</gene>
<dbReference type="Proteomes" id="UP000250321">
    <property type="component" value="Unassembled WGS sequence"/>
</dbReference>
<proteinExistence type="predicted"/>
<organism evidence="1 2">
    <name type="scientific">Prunus yedoensis var. nudiflora</name>
    <dbReference type="NCBI Taxonomy" id="2094558"/>
    <lineage>
        <taxon>Eukaryota</taxon>
        <taxon>Viridiplantae</taxon>
        <taxon>Streptophyta</taxon>
        <taxon>Embryophyta</taxon>
        <taxon>Tracheophyta</taxon>
        <taxon>Spermatophyta</taxon>
        <taxon>Magnoliopsida</taxon>
        <taxon>eudicotyledons</taxon>
        <taxon>Gunneridae</taxon>
        <taxon>Pentapetalae</taxon>
        <taxon>rosids</taxon>
        <taxon>fabids</taxon>
        <taxon>Rosales</taxon>
        <taxon>Rosaceae</taxon>
        <taxon>Amygdaloideae</taxon>
        <taxon>Amygdaleae</taxon>
        <taxon>Prunus</taxon>
    </lineage>
</organism>
<evidence type="ECO:0000313" key="1">
    <source>
        <dbReference type="EMBL" id="PQP99548.1"/>
    </source>
</evidence>
<reference evidence="1 2" key="1">
    <citation type="submission" date="2018-02" db="EMBL/GenBank/DDBJ databases">
        <title>Draft genome of wild Prunus yedoensis var. nudiflora.</title>
        <authorList>
            <person name="Baek S."/>
            <person name="Kim J.-H."/>
            <person name="Choi K."/>
            <person name="Kim G.-B."/>
            <person name="Cho A."/>
            <person name="Jang H."/>
            <person name="Shin C.-H."/>
            <person name="Yu H.-J."/>
            <person name="Mun J.-H."/>
        </authorList>
    </citation>
    <scope>NUCLEOTIDE SEQUENCE [LARGE SCALE GENOMIC DNA]</scope>
    <source>
        <strain evidence="2">cv. Jeju island</strain>
        <tissue evidence="1">Leaf</tissue>
    </source>
</reference>
<keyword evidence="2" id="KW-1185">Reference proteome</keyword>
<dbReference type="EMBL" id="PJQY01001801">
    <property type="protein sequence ID" value="PQP99548.1"/>
    <property type="molecule type" value="Genomic_DNA"/>
</dbReference>
<name>A0A314Y3W0_PRUYE</name>
<evidence type="ECO:0000313" key="2">
    <source>
        <dbReference type="Proteomes" id="UP000250321"/>
    </source>
</evidence>
<protein>
    <submittedName>
        <fullName evidence="1">Uncharacterized protein</fullName>
    </submittedName>
</protein>
<sequence>MEFALDMGWKLVSGVKEDPLRPGVLMATVEDRYKFVWQLCQPVGGLGIWKDGFLSDERIKATFIFEDLRMANLSYSSNAACHM</sequence>
<comment type="caution">
    <text evidence="1">The sequence shown here is derived from an EMBL/GenBank/DDBJ whole genome shotgun (WGS) entry which is preliminary data.</text>
</comment>